<dbReference type="Proteomes" id="UP000199028">
    <property type="component" value="Unassembled WGS sequence"/>
</dbReference>
<dbReference type="PROSITE" id="PS50075">
    <property type="entry name" value="CARRIER"/>
    <property type="match status" value="1"/>
</dbReference>
<dbReference type="Pfam" id="PF00550">
    <property type="entry name" value="PP-binding"/>
    <property type="match status" value="1"/>
</dbReference>
<feature type="domain" description="Carrier" evidence="1">
    <location>
        <begin position="1"/>
        <end position="82"/>
    </location>
</feature>
<accession>A0A1H9F7Z0</accession>
<dbReference type="InterPro" id="IPR009081">
    <property type="entry name" value="PP-bd_ACP"/>
</dbReference>
<evidence type="ECO:0000259" key="1">
    <source>
        <dbReference type="PROSITE" id="PS50075"/>
    </source>
</evidence>
<reference evidence="3" key="1">
    <citation type="submission" date="2016-10" db="EMBL/GenBank/DDBJ databases">
        <authorList>
            <person name="Varghese N."/>
            <person name="Submissions S."/>
        </authorList>
    </citation>
    <scope>NUCLEOTIDE SEQUENCE [LARGE SCALE GENOMIC DNA]</scope>
    <source>
        <strain evidence="3">CGMCC 4.578</strain>
    </source>
</reference>
<evidence type="ECO:0000313" key="3">
    <source>
        <dbReference type="Proteomes" id="UP000199028"/>
    </source>
</evidence>
<proteinExistence type="predicted"/>
<dbReference type="RefSeq" id="WP_090063804.1">
    <property type="nucleotide sequence ID" value="NZ_FOFT01000002.1"/>
</dbReference>
<dbReference type="InterPro" id="IPR036736">
    <property type="entry name" value="ACP-like_sf"/>
</dbReference>
<organism evidence="2 3">
    <name type="scientific">Lentzea flaviverrucosa</name>
    <dbReference type="NCBI Taxonomy" id="200379"/>
    <lineage>
        <taxon>Bacteria</taxon>
        <taxon>Bacillati</taxon>
        <taxon>Actinomycetota</taxon>
        <taxon>Actinomycetes</taxon>
        <taxon>Pseudonocardiales</taxon>
        <taxon>Pseudonocardiaceae</taxon>
        <taxon>Lentzea</taxon>
    </lineage>
</organism>
<protein>
    <submittedName>
        <fullName evidence="2">Acyl carrier protein</fullName>
    </submittedName>
</protein>
<evidence type="ECO:0000313" key="2">
    <source>
        <dbReference type="EMBL" id="SEQ34041.1"/>
    </source>
</evidence>
<sequence>MNNVHELCALIRGVLAESSAPVDAEIEPTTQLLVSGLLDSLTIMMIVTRVEQNAGVEFPEGEVVAANFRTPSALWDLVVSLRKQESVAR</sequence>
<dbReference type="EMBL" id="FOFT01000002">
    <property type="protein sequence ID" value="SEQ34041.1"/>
    <property type="molecule type" value="Genomic_DNA"/>
</dbReference>
<keyword evidence="3" id="KW-1185">Reference proteome</keyword>
<dbReference type="Gene3D" id="1.10.1200.10">
    <property type="entry name" value="ACP-like"/>
    <property type="match status" value="1"/>
</dbReference>
<dbReference type="SUPFAM" id="SSF47336">
    <property type="entry name" value="ACP-like"/>
    <property type="match status" value="1"/>
</dbReference>
<name>A0A1H9F7Z0_9PSEU</name>
<dbReference type="OrthoDB" id="5383272at2"/>
<dbReference type="AlphaFoldDB" id="A0A1H9F7Z0"/>
<gene>
    <name evidence="2" type="ORF">SAMN05216195_102186</name>
</gene>